<dbReference type="SUPFAM" id="SSF48726">
    <property type="entry name" value="Immunoglobulin"/>
    <property type="match status" value="1"/>
</dbReference>
<dbReference type="SMART" id="SM00408">
    <property type="entry name" value="IGc2"/>
    <property type="match status" value="1"/>
</dbReference>
<dbReference type="InterPro" id="IPR003599">
    <property type="entry name" value="Ig_sub"/>
</dbReference>
<dbReference type="InterPro" id="IPR003598">
    <property type="entry name" value="Ig_sub2"/>
</dbReference>
<protein>
    <recommendedName>
        <fullName evidence="1">Ig-like domain-containing protein</fullName>
    </recommendedName>
</protein>
<dbReference type="InterPro" id="IPR013106">
    <property type="entry name" value="Ig_V-set"/>
</dbReference>
<sequence length="166" mass="18638">LISLFNRVSLHLQPFSLTPSKISLTKAELGDDVTLICSTTGIDNNLLSWFKYELGYVIKTVGKINYGIVQMYGQFNSSRFGIIPEAKGGSLSISNVSQEDEGTYLCQAGSYLTMRFFNGSHLATFIICKIVLLQDDEEAELNYAALRFPPKTKNLRRTNEFTEDNF</sequence>
<reference evidence="2" key="4">
    <citation type="submission" date="2025-09" db="UniProtKB">
        <authorList>
            <consortium name="Ensembl"/>
        </authorList>
    </citation>
    <scope>IDENTIFICATION</scope>
    <source>
        <strain evidence="2">HNI</strain>
    </source>
</reference>
<feature type="domain" description="Ig-like" evidence="1">
    <location>
        <begin position="19"/>
        <end position="108"/>
    </location>
</feature>
<dbReference type="InterPro" id="IPR007110">
    <property type="entry name" value="Ig-like_dom"/>
</dbReference>
<dbReference type="CDD" id="cd00099">
    <property type="entry name" value="IgV"/>
    <property type="match status" value="1"/>
</dbReference>
<evidence type="ECO:0000313" key="2">
    <source>
        <dbReference type="Ensembl" id="ENSORLP00020024773.1"/>
    </source>
</evidence>
<dbReference type="InterPro" id="IPR013783">
    <property type="entry name" value="Ig-like_fold"/>
</dbReference>
<reference key="1">
    <citation type="journal article" date="2007" name="Nature">
        <title>The medaka draft genome and insights into vertebrate genome evolution.</title>
        <authorList>
            <person name="Kasahara M."/>
            <person name="Naruse K."/>
            <person name="Sasaki S."/>
            <person name="Nakatani Y."/>
            <person name="Qu W."/>
            <person name="Ahsan B."/>
            <person name="Yamada T."/>
            <person name="Nagayasu Y."/>
            <person name="Doi K."/>
            <person name="Kasai Y."/>
            <person name="Jindo T."/>
            <person name="Kobayashi D."/>
            <person name="Shimada A."/>
            <person name="Toyoda A."/>
            <person name="Kuroki Y."/>
            <person name="Fujiyama A."/>
            <person name="Sasaki T."/>
            <person name="Shimizu A."/>
            <person name="Asakawa S."/>
            <person name="Shimizu N."/>
            <person name="Hashimoto S."/>
            <person name="Yang J."/>
            <person name="Lee Y."/>
            <person name="Matsushima K."/>
            <person name="Sugano S."/>
            <person name="Sakaizumi M."/>
            <person name="Narita T."/>
            <person name="Ohishi K."/>
            <person name="Haga S."/>
            <person name="Ohta F."/>
            <person name="Nomoto H."/>
            <person name="Nogata K."/>
            <person name="Morishita T."/>
            <person name="Endo T."/>
            <person name="Shin-I T."/>
            <person name="Takeda H."/>
            <person name="Morishita S."/>
            <person name="Kohara Y."/>
        </authorList>
    </citation>
    <scope>NUCLEOTIDE SEQUENCE [LARGE SCALE GENOMIC DNA]</scope>
    <source>
        <strain>Hd-rR</strain>
    </source>
</reference>
<accession>A0A3P9LVU0</accession>
<dbReference type="PROSITE" id="PS50835">
    <property type="entry name" value="IG_LIKE"/>
    <property type="match status" value="1"/>
</dbReference>
<dbReference type="SMART" id="SM00409">
    <property type="entry name" value="IG"/>
    <property type="match status" value="1"/>
</dbReference>
<dbReference type="AlphaFoldDB" id="A0A3P9LVU0"/>
<reference evidence="2" key="3">
    <citation type="submission" date="2025-08" db="UniProtKB">
        <authorList>
            <consortium name="Ensembl"/>
        </authorList>
    </citation>
    <scope>IDENTIFICATION</scope>
    <source>
        <strain evidence="2">HNI</strain>
    </source>
</reference>
<proteinExistence type="predicted"/>
<organism evidence="2 3">
    <name type="scientific">Oryzias latipes</name>
    <name type="common">Japanese rice fish</name>
    <name type="synonym">Japanese killifish</name>
    <dbReference type="NCBI Taxonomy" id="8090"/>
    <lineage>
        <taxon>Eukaryota</taxon>
        <taxon>Metazoa</taxon>
        <taxon>Chordata</taxon>
        <taxon>Craniata</taxon>
        <taxon>Vertebrata</taxon>
        <taxon>Euteleostomi</taxon>
        <taxon>Actinopterygii</taxon>
        <taxon>Neopterygii</taxon>
        <taxon>Teleostei</taxon>
        <taxon>Neoteleostei</taxon>
        <taxon>Acanthomorphata</taxon>
        <taxon>Ovalentaria</taxon>
        <taxon>Atherinomorphae</taxon>
        <taxon>Beloniformes</taxon>
        <taxon>Adrianichthyidae</taxon>
        <taxon>Oryziinae</taxon>
        <taxon>Oryzias</taxon>
    </lineage>
</organism>
<dbReference type="Pfam" id="PF07686">
    <property type="entry name" value="V-set"/>
    <property type="match status" value="1"/>
</dbReference>
<evidence type="ECO:0000313" key="3">
    <source>
        <dbReference type="Proteomes" id="UP000265180"/>
    </source>
</evidence>
<dbReference type="Gene3D" id="2.60.40.10">
    <property type="entry name" value="Immunoglobulins"/>
    <property type="match status" value="1"/>
</dbReference>
<dbReference type="Ensembl" id="ENSORLT00020006111.1">
    <property type="protein sequence ID" value="ENSORLP00020024773.1"/>
    <property type="gene ID" value="ENSORLG00020000132.1"/>
</dbReference>
<dbReference type="InterPro" id="IPR036179">
    <property type="entry name" value="Ig-like_dom_sf"/>
</dbReference>
<name>A0A3P9LVU0_ORYLA</name>
<reference evidence="2 3" key="2">
    <citation type="submission" date="2017-04" db="EMBL/GenBank/DDBJ databases">
        <title>CpG methylation of centromeres and impact of large insertions on vertebrate speciation.</title>
        <authorList>
            <person name="Ichikawa K."/>
            <person name="Yoshimura J."/>
            <person name="Morishita S."/>
        </authorList>
    </citation>
    <scope>NUCLEOTIDE SEQUENCE</scope>
    <source>
        <strain evidence="2 3">HNI</strain>
    </source>
</reference>
<evidence type="ECO:0000259" key="1">
    <source>
        <dbReference type="PROSITE" id="PS50835"/>
    </source>
</evidence>
<dbReference type="Proteomes" id="UP000265180">
    <property type="component" value="Chromosome 10"/>
</dbReference>